<dbReference type="VEuPathDB" id="FungiDB:BD410DRAFT_782687"/>
<dbReference type="InterPro" id="IPR042272">
    <property type="entry name" value="ATP12_ATP_synth-F1-assembly_N"/>
</dbReference>
<dbReference type="STRING" id="50990.A0A4Y7QK26"/>
<reference evidence="6 7" key="1">
    <citation type="submission" date="2018-06" db="EMBL/GenBank/DDBJ databases">
        <title>A transcriptomic atlas of mushroom development highlights an independent origin of complex multicellularity.</title>
        <authorList>
            <consortium name="DOE Joint Genome Institute"/>
            <person name="Krizsan K."/>
            <person name="Almasi E."/>
            <person name="Merenyi Z."/>
            <person name="Sahu N."/>
            <person name="Viragh M."/>
            <person name="Koszo T."/>
            <person name="Mondo S."/>
            <person name="Kiss B."/>
            <person name="Balint B."/>
            <person name="Kues U."/>
            <person name="Barry K."/>
            <person name="Hegedus J.C."/>
            <person name="Henrissat B."/>
            <person name="Johnson J."/>
            <person name="Lipzen A."/>
            <person name="Ohm R."/>
            <person name="Nagy I."/>
            <person name="Pangilinan J."/>
            <person name="Yan J."/>
            <person name="Xiong Y."/>
            <person name="Grigoriev I.V."/>
            <person name="Hibbett D.S."/>
            <person name="Nagy L.G."/>
        </authorList>
    </citation>
    <scope>NUCLEOTIDE SEQUENCE [LARGE SCALE GENOMIC DNA]</scope>
    <source>
        <strain evidence="6 7">SZMC22713</strain>
    </source>
</reference>
<organism evidence="6 7">
    <name type="scientific">Rickenella mellea</name>
    <dbReference type="NCBI Taxonomy" id="50990"/>
    <lineage>
        <taxon>Eukaryota</taxon>
        <taxon>Fungi</taxon>
        <taxon>Dikarya</taxon>
        <taxon>Basidiomycota</taxon>
        <taxon>Agaricomycotina</taxon>
        <taxon>Agaricomycetes</taxon>
        <taxon>Hymenochaetales</taxon>
        <taxon>Rickenellaceae</taxon>
        <taxon>Rickenella</taxon>
    </lineage>
</organism>
<sequence length="283" mass="31902">MSFVHRSHVSSSGQILYRIRRSVLQVREYATHPALDGPTLSETNRAEASLTRFWKEVGIERTKNGFSITLDKRPLKTPSGNLLIVPTEKKLLATLIANEWENQRKVLKPHALPITSLTSRAIDGLTDEGVRDDVHSELLKYFDTDTICFHNDEPPVLAQLQENSWSPVLSWTREEFDVEVLVFRSLLNSGQPAATKEALKNVLESFDEWQIAGMERATYVTKSFIIALALVKGRLSVEDAAQAAHVEVNSQIKRWGEVEDTHDVDFHDVRRQLGSVACLLSES</sequence>
<dbReference type="OrthoDB" id="5673at2759"/>
<evidence type="ECO:0000256" key="2">
    <source>
        <dbReference type="ARBA" id="ARBA00008231"/>
    </source>
</evidence>
<dbReference type="GO" id="GO:0033615">
    <property type="term" value="P:mitochondrial proton-transporting ATP synthase complex assembly"/>
    <property type="evidence" value="ECO:0007669"/>
    <property type="project" value="TreeGrafter"/>
</dbReference>
<keyword evidence="7" id="KW-1185">Reference proteome</keyword>
<keyword evidence="4" id="KW-0496">Mitochondrion</keyword>
<dbReference type="Gene3D" id="3.30.2180.10">
    <property type="entry name" value="ATP12-like"/>
    <property type="match status" value="1"/>
</dbReference>
<accession>A0A4Y7QK26</accession>
<dbReference type="Gene3D" id="1.10.3580.10">
    <property type="entry name" value="ATP12 ATPase"/>
    <property type="match status" value="1"/>
</dbReference>
<dbReference type="SUPFAM" id="SSF160909">
    <property type="entry name" value="ATP12-like"/>
    <property type="match status" value="1"/>
</dbReference>
<keyword evidence="3" id="KW-0809">Transit peptide</keyword>
<evidence type="ECO:0000256" key="5">
    <source>
        <dbReference type="ARBA" id="ARBA00023186"/>
    </source>
</evidence>
<dbReference type="GO" id="GO:0005739">
    <property type="term" value="C:mitochondrion"/>
    <property type="evidence" value="ECO:0007669"/>
    <property type="project" value="UniProtKB-SubCell"/>
</dbReference>
<protein>
    <submittedName>
        <fullName evidence="6">ATP12-domain-containing protein</fullName>
    </submittedName>
</protein>
<keyword evidence="5" id="KW-0143">Chaperone</keyword>
<dbReference type="AlphaFoldDB" id="A0A4Y7QK26"/>
<dbReference type="EMBL" id="ML170159">
    <property type="protein sequence ID" value="TDL27571.1"/>
    <property type="molecule type" value="Genomic_DNA"/>
</dbReference>
<dbReference type="InterPro" id="IPR023335">
    <property type="entry name" value="ATP12_ortho_dom_sf"/>
</dbReference>
<comment type="similarity">
    <text evidence="2">Belongs to the ATP12 family.</text>
</comment>
<evidence type="ECO:0000313" key="6">
    <source>
        <dbReference type="EMBL" id="TDL27571.1"/>
    </source>
</evidence>
<dbReference type="PANTHER" id="PTHR21013">
    <property type="entry name" value="ATP SYNTHASE MITOCHONDRIAL F1 COMPLEX ASSEMBLY FACTOR 2/ATP12 PROTEIN, MITOCHONDRIAL PRECURSOR"/>
    <property type="match status" value="1"/>
</dbReference>
<evidence type="ECO:0000313" key="7">
    <source>
        <dbReference type="Proteomes" id="UP000294933"/>
    </source>
</evidence>
<evidence type="ECO:0000256" key="4">
    <source>
        <dbReference type="ARBA" id="ARBA00023128"/>
    </source>
</evidence>
<proteinExistence type="inferred from homology"/>
<name>A0A4Y7QK26_9AGAM</name>
<evidence type="ECO:0000256" key="1">
    <source>
        <dbReference type="ARBA" id="ARBA00004173"/>
    </source>
</evidence>
<evidence type="ECO:0000256" key="3">
    <source>
        <dbReference type="ARBA" id="ARBA00022946"/>
    </source>
</evidence>
<dbReference type="Proteomes" id="UP000294933">
    <property type="component" value="Unassembled WGS sequence"/>
</dbReference>
<dbReference type="PANTHER" id="PTHR21013:SF10">
    <property type="entry name" value="ATP SYNTHASE MITOCHONDRIAL F1 COMPLEX ASSEMBLY FACTOR 2"/>
    <property type="match status" value="1"/>
</dbReference>
<comment type="subcellular location">
    <subcellularLocation>
        <location evidence="1">Mitochondrion</location>
    </subcellularLocation>
</comment>
<gene>
    <name evidence="6" type="ORF">BD410DRAFT_782687</name>
</gene>
<dbReference type="Pfam" id="PF07542">
    <property type="entry name" value="ATP12"/>
    <property type="match status" value="1"/>
</dbReference>
<dbReference type="InterPro" id="IPR011419">
    <property type="entry name" value="ATP12_ATP_synth-F1-assembly"/>
</dbReference>